<name>A0A9D4D9D4_DREPO</name>
<keyword evidence="3" id="KW-1185">Reference proteome</keyword>
<proteinExistence type="predicted"/>
<organism evidence="2 3">
    <name type="scientific">Dreissena polymorpha</name>
    <name type="common">Zebra mussel</name>
    <name type="synonym">Mytilus polymorpha</name>
    <dbReference type="NCBI Taxonomy" id="45954"/>
    <lineage>
        <taxon>Eukaryota</taxon>
        <taxon>Metazoa</taxon>
        <taxon>Spiralia</taxon>
        <taxon>Lophotrochozoa</taxon>
        <taxon>Mollusca</taxon>
        <taxon>Bivalvia</taxon>
        <taxon>Autobranchia</taxon>
        <taxon>Heteroconchia</taxon>
        <taxon>Euheterodonta</taxon>
        <taxon>Imparidentia</taxon>
        <taxon>Neoheterodontei</taxon>
        <taxon>Myida</taxon>
        <taxon>Dreissenoidea</taxon>
        <taxon>Dreissenidae</taxon>
        <taxon>Dreissena</taxon>
    </lineage>
</organism>
<dbReference type="AlphaFoldDB" id="A0A9D4D9D4"/>
<accession>A0A9D4D9D4</accession>
<reference evidence="2" key="1">
    <citation type="journal article" date="2019" name="bioRxiv">
        <title>The Genome of the Zebra Mussel, Dreissena polymorpha: A Resource for Invasive Species Research.</title>
        <authorList>
            <person name="McCartney M.A."/>
            <person name="Auch B."/>
            <person name="Kono T."/>
            <person name="Mallez S."/>
            <person name="Zhang Y."/>
            <person name="Obille A."/>
            <person name="Becker A."/>
            <person name="Abrahante J.E."/>
            <person name="Garbe J."/>
            <person name="Badalamenti J.P."/>
            <person name="Herman A."/>
            <person name="Mangelson H."/>
            <person name="Liachko I."/>
            <person name="Sullivan S."/>
            <person name="Sone E.D."/>
            <person name="Koren S."/>
            <person name="Silverstein K.A.T."/>
            <person name="Beckman K.B."/>
            <person name="Gohl D.M."/>
        </authorList>
    </citation>
    <scope>NUCLEOTIDE SEQUENCE</scope>
    <source>
        <strain evidence="2">Duluth1</strain>
        <tissue evidence="2">Whole animal</tissue>
    </source>
</reference>
<evidence type="ECO:0000256" key="1">
    <source>
        <dbReference type="SAM" id="MobiDB-lite"/>
    </source>
</evidence>
<feature type="compositionally biased region" description="Basic and acidic residues" evidence="1">
    <location>
        <begin position="10"/>
        <end position="19"/>
    </location>
</feature>
<protein>
    <submittedName>
        <fullName evidence="2">Uncharacterized protein</fullName>
    </submittedName>
</protein>
<feature type="region of interest" description="Disordered" evidence="1">
    <location>
        <begin position="1"/>
        <end position="56"/>
    </location>
</feature>
<evidence type="ECO:0000313" key="3">
    <source>
        <dbReference type="Proteomes" id="UP000828390"/>
    </source>
</evidence>
<reference evidence="2" key="2">
    <citation type="submission" date="2020-11" db="EMBL/GenBank/DDBJ databases">
        <authorList>
            <person name="McCartney M.A."/>
            <person name="Auch B."/>
            <person name="Kono T."/>
            <person name="Mallez S."/>
            <person name="Becker A."/>
            <person name="Gohl D.M."/>
            <person name="Silverstein K.A.T."/>
            <person name="Koren S."/>
            <person name="Bechman K.B."/>
            <person name="Herman A."/>
            <person name="Abrahante J.E."/>
            <person name="Garbe J."/>
        </authorList>
    </citation>
    <scope>NUCLEOTIDE SEQUENCE</scope>
    <source>
        <strain evidence="2">Duluth1</strain>
        <tissue evidence="2">Whole animal</tissue>
    </source>
</reference>
<dbReference type="Proteomes" id="UP000828390">
    <property type="component" value="Unassembled WGS sequence"/>
</dbReference>
<gene>
    <name evidence="2" type="ORF">DPMN_047733</name>
</gene>
<feature type="compositionally biased region" description="Polar residues" evidence="1">
    <location>
        <begin position="29"/>
        <end position="42"/>
    </location>
</feature>
<dbReference type="EMBL" id="JAIWYP010000011">
    <property type="protein sequence ID" value="KAH3741015.1"/>
    <property type="molecule type" value="Genomic_DNA"/>
</dbReference>
<sequence>MGVISNNIQDRSDKLDKRTGAHSMEVITEKSTIMGHSTNTTRASRHHHERRESEKK</sequence>
<evidence type="ECO:0000313" key="2">
    <source>
        <dbReference type="EMBL" id="KAH3741015.1"/>
    </source>
</evidence>
<comment type="caution">
    <text evidence="2">The sequence shown here is derived from an EMBL/GenBank/DDBJ whole genome shotgun (WGS) entry which is preliminary data.</text>
</comment>